<dbReference type="PANTHER" id="PTHR43977">
    <property type="entry name" value="STRUCTURAL MAINTENANCE OF CHROMOSOMES PROTEIN 3"/>
    <property type="match status" value="1"/>
</dbReference>
<accession>A0A6G4ZZH8</accession>
<dbReference type="VEuPathDB" id="VectorBase:LOC119175638"/>
<name>A0A6G4ZZH8_RHIMP</name>
<evidence type="ECO:0000313" key="2">
    <source>
        <dbReference type="EMBL" id="NIE43310.1"/>
    </source>
</evidence>
<reference evidence="2" key="1">
    <citation type="submission" date="2020-03" db="EMBL/GenBank/DDBJ databases">
        <title>A transcriptome and proteome of the tick Rhipicephalus microplus shaped by the genetic composition of its hosts and developmental stage.</title>
        <authorList>
            <person name="Garcia G.R."/>
            <person name="Ribeiro J.M.C."/>
            <person name="Maruyama S.R."/>
            <person name="Gardinasse L.G."/>
            <person name="Nelson K."/>
            <person name="Ferreira B.R."/>
            <person name="Andrade T.G."/>
            <person name="Santos I.K.F.M."/>
        </authorList>
    </citation>
    <scope>NUCLEOTIDE SEQUENCE</scope>
    <source>
        <strain evidence="2">NSGR</strain>
        <tissue evidence="2">Salivary glands</tissue>
    </source>
</reference>
<dbReference type="EMBL" id="GIKN01001037">
    <property type="protein sequence ID" value="NIE43310.1"/>
    <property type="molecule type" value="Transcribed_RNA"/>
</dbReference>
<keyword evidence="1" id="KW-0812">Transmembrane</keyword>
<evidence type="ECO:0000256" key="1">
    <source>
        <dbReference type="SAM" id="Phobius"/>
    </source>
</evidence>
<dbReference type="AlphaFoldDB" id="A0A6G4ZZH8"/>
<protein>
    <submittedName>
        <fullName evidence="2">Uncharacterized protein</fullName>
    </submittedName>
</protein>
<dbReference type="OrthoDB" id="431497at2759"/>
<sequence length="176" mass="20836">MSPSSAARHSHVSTVHFFHLEVCLFAFSFRRNFVLAVDAHTMIFQFSSKLFNFPLQDHLVFCISLCVLLKLVYLVTLVTNGFLQRLEFLLYPLRELSLKEQKRTELYAKQGRGSQFTSKAERDKWIQKELKSLQKAIRDKRDQIDKLQEDTQRDAKTRWSWRGKLKSLLENWKIIV</sequence>
<feature type="transmembrane region" description="Helical" evidence="1">
    <location>
        <begin position="58"/>
        <end position="83"/>
    </location>
</feature>
<keyword evidence="1" id="KW-0472">Membrane</keyword>
<organism evidence="2">
    <name type="scientific">Rhipicephalus microplus</name>
    <name type="common">Cattle tick</name>
    <name type="synonym">Boophilus microplus</name>
    <dbReference type="NCBI Taxonomy" id="6941"/>
    <lineage>
        <taxon>Eukaryota</taxon>
        <taxon>Metazoa</taxon>
        <taxon>Ecdysozoa</taxon>
        <taxon>Arthropoda</taxon>
        <taxon>Chelicerata</taxon>
        <taxon>Arachnida</taxon>
        <taxon>Acari</taxon>
        <taxon>Parasitiformes</taxon>
        <taxon>Ixodida</taxon>
        <taxon>Ixodoidea</taxon>
        <taxon>Ixodidae</taxon>
        <taxon>Rhipicephalinae</taxon>
        <taxon>Rhipicephalus</taxon>
        <taxon>Boophilus</taxon>
    </lineage>
</organism>
<proteinExistence type="predicted"/>
<keyword evidence="1" id="KW-1133">Transmembrane helix</keyword>